<dbReference type="GO" id="GO:0051539">
    <property type="term" value="F:4 iron, 4 sulfur cluster binding"/>
    <property type="evidence" value="ECO:0007669"/>
    <property type="project" value="UniProtKB-KW"/>
</dbReference>
<evidence type="ECO:0000256" key="6">
    <source>
        <dbReference type="ARBA" id="ARBA00023014"/>
    </source>
</evidence>
<dbReference type="InterPro" id="IPR051555">
    <property type="entry name" value="FDH_Electron_Transfer_Unit"/>
</dbReference>
<gene>
    <name evidence="8" type="ORF">BCM31_03575</name>
</gene>
<dbReference type="AlphaFoldDB" id="A0A2N3PIL1"/>
<dbReference type="EMBL" id="MBPK01000042">
    <property type="protein sequence ID" value="PKT80636.1"/>
    <property type="molecule type" value="Genomic_DNA"/>
</dbReference>
<keyword evidence="4" id="KW-0677">Repeat</keyword>
<protein>
    <submittedName>
        <fullName evidence="8">Oxidoreductase</fullName>
    </submittedName>
</protein>
<feature type="domain" description="4Fe-4S ferredoxin-type" evidence="7">
    <location>
        <begin position="118"/>
        <end position="149"/>
    </location>
</feature>
<keyword evidence="3" id="KW-0479">Metal-binding</keyword>
<evidence type="ECO:0000256" key="5">
    <source>
        <dbReference type="ARBA" id="ARBA00023004"/>
    </source>
</evidence>
<feature type="domain" description="4Fe-4S ferredoxin-type" evidence="7">
    <location>
        <begin position="150"/>
        <end position="179"/>
    </location>
</feature>
<evidence type="ECO:0000313" key="9">
    <source>
        <dbReference type="Proteomes" id="UP000233350"/>
    </source>
</evidence>
<organism evidence="8 9">
    <name type="scientific">Helicobacter winghamensis</name>
    <dbReference type="NCBI Taxonomy" id="157268"/>
    <lineage>
        <taxon>Bacteria</taxon>
        <taxon>Pseudomonadati</taxon>
        <taxon>Campylobacterota</taxon>
        <taxon>Epsilonproteobacteria</taxon>
        <taxon>Campylobacterales</taxon>
        <taxon>Helicobacteraceae</taxon>
        <taxon>Helicobacter</taxon>
    </lineage>
</organism>
<keyword evidence="2" id="KW-0004">4Fe-4S</keyword>
<dbReference type="PANTHER" id="PTHR43545">
    <property type="entry name" value="FORMATE DEHYDROGENASE, NITRATE-INDUCIBLE, IRON-SULFUR SUBUNIT"/>
    <property type="match status" value="1"/>
</dbReference>
<sequence>MNRRHFFKVIGIASVGAMSLNAKETPQNTDSTKPTYKTASIIDIGRCDGCKDLGTPKCVQACQNKNLPNFPNPISNIPYYFPRKIYEDYSKNRDNISRLTPYNWTYIENLILDTPQGQQEVFIPRRCMHCDDPTCQKICPFGVISKDENGAVSIDDTFCFGGAKCRDVCPWGIPQRQAGVGIYLKIAPKLAGGGAMYKCDSCADLLAKNQAPACETSCPKGAITFGKRDEIFKKSQEIAESYKQKAQMQGTYIYGDTQNGGTSTLYVSPIPFEILDNALNQKYSFTKEKPQKVGIPHLNLEVKNFVSSDSALIKSVLLAPVVGAIAGGIAIAKSNKGDKNAK</sequence>
<dbReference type="InterPro" id="IPR017896">
    <property type="entry name" value="4Fe4S_Fe-S-bd"/>
</dbReference>
<evidence type="ECO:0000259" key="7">
    <source>
        <dbReference type="PROSITE" id="PS51379"/>
    </source>
</evidence>
<dbReference type="Gene3D" id="3.30.70.20">
    <property type="match status" value="2"/>
</dbReference>
<evidence type="ECO:0000256" key="3">
    <source>
        <dbReference type="ARBA" id="ARBA00022723"/>
    </source>
</evidence>
<proteinExistence type="predicted"/>
<evidence type="ECO:0000256" key="4">
    <source>
        <dbReference type="ARBA" id="ARBA00022737"/>
    </source>
</evidence>
<dbReference type="GO" id="GO:0046872">
    <property type="term" value="F:metal ion binding"/>
    <property type="evidence" value="ECO:0007669"/>
    <property type="project" value="UniProtKB-KW"/>
</dbReference>
<dbReference type="PANTHER" id="PTHR43545:SF4">
    <property type="entry name" value="IRON-SULFUR PROTEIN"/>
    <property type="match status" value="1"/>
</dbReference>
<keyword evidence="5" id="KW-0408">Iron</keyword>
<evidence type="ECO:0000256" key="2">
    <source>
        <dbReference type="ARBA" id="ARBA00022485"/>
    </source>
</evidence>
<dbReference type="STRING" id="556267.HWAG_00493"/>
<evidence type="ECO:0000256" key="1">
    <source>
        <dbReference type="ARBA" id="ARBA00004196"/>
    </source>
</evidence>
<dbReference type="Pfam" id="PF13247">
    <property type="entry name" value="Fer4_11"/>
    <property type="match status" value="1"/>
</dbReference>
<keyword evidence="6" id="KW-0411">Iron-sulfur</keyword>
<comment type="caution">
    <text evidence="8">The sequence shown here is derived from an EMBL/GenBank/DDBJ whole genome shotgun (WGS) entry which is preliminary data.</text>
</comment>
<keyword evidence="9" id="KW-1185">Reference proteome</keyword>
<reference evidence="8 9" key="1">
    <citation type="submission" date="2016-07" db="EMBL/GenBank/DDBJ databases">
        <title>Detection of Helicobacter winghamensis from caecal content of red fox (Vulpes vulpes).</title>
        <authorList>
            <person name="Zanoni R.G."/>
            <person name="Florio D."/>
            <person name="Caffara M."/>
            <person name="Renzi M."/>
            <person name="Parisi A."/>
            <person name="Pasquali F."/>
            <person name="Manfreda G."/>
        </authorList>
    </citation>
    <scope>NUCLEOTIDE SEQUENCE [LARGE SCALE GENOMIC DNA]</scope>
    <source>
        <strain evidence="8 9">295_13</strain>
    </source>
</reference>
<dbReference type="Proteomes" id="UP000233350">
    <property type="component" value="Unassembled WGS sequence"/>
</dbReference>
<evidence type="ECO:0000313" key="8">
    <source>
        <dbReference type="EMBL" id="PKT80636.1"/>
    </source>
</evidence>
<name>A0A2N3PIL1_9HELI</name>
<dbReference type="GO" id="GO:0030313">
    <property type="term" value="C:cell envelope"/>
    <property type="evidence" value="ECO:0007669"/>
    <property type="project" value="UniProtKB-SubCell"/>
</dbReference>
<dbReference type="PROSITE" id="PS51379">
    <property type="entry name" value="4FE4S_FER_2"/>
    <property type="match status" value="2"/>
</dbReference>
<dbReference type="SUPFAM" id="SSF54862">
    <property type="entry name" value="4Fe-4S ferredoxins"/>
    <property type="match status" value="1"/>
</dbReference>
<accession>A0A2N3PIL1</accession>
<comment type="subcellular location">
    <subcellularLocation>
        <location evidence="1">Cell envelope</location>
    </subcellularLocation>
</comment>